<evidence type="ECO:0000313" key="1">
    <source>
        <dbReference type="EMBL" id="WEF52536.1"/>
    </source>
</evidence>
<proteinExistence type="predicted"/>
<evidence type="ECO:0000313" key="2">
    <source>
        <dbReference type="Proteomes" id="UP001213907"/>
    </source>
</evidence>
<organism evidence="1 2">
    <name type="scientific">Afipia carboxydohydrogena</name>
    <name type="common">Pseudomonas carboxydohydrogena</name>
    <dbReference type="NCBI Taxonomy" id="290"/>
    <lineage>
        <taxon>Bacteria</taxon>
        <taxon>Pseudomonadati</taxon>
        <taxon>Pseudomonadota</taxon>
        <taxon>Alphaproteobacteria</taxon>
        <taxon>Hyphomicrobiales</taxon>
        <taxon>Nitrobacteraceae</taxon>
        <taxon>Afipia</taxon>
    </lineage>
</organism>
<name>A0ABY8BUA1_AFICR</name>
<accession>A0ABY8BUA1</accession>
<dbReference type="Proteomes" id="UP001213907">
    <property type="component" value="Chromosome"/>
</dbReference>
<sequence length="58" mass="6247">MCNCHKRGIAIVTGTRALAAGDTETAKEQVKVFARTIADDVAAFRSKIASAKTRLARR</sequence>
<protein>
    <submittedName>
        <fullName evidence="1">Uncharacterized protein</fullName>
    </submittedName>
</protein>
<dbReference type="EMBL" id="CP113162">
    <property type="protein sequence ID" value="WEF52536.1"/>
    <property type="molecule type" value="Genomic_DNA"/>
</dbReference>
<keyword evidence="2" id="KW-1185">Reference proteome</keyword>
<reference evidence="1 2" key="1">
    <citation type="submission" date="2022-11" db="EMBL/GenBank/DDBJ databases">
        <authorList>
            <person name="Siebert D."/>
            <person name="Busche T."/>
            <person name="Saydam E."/>
            <person name="Kalinowski J."/>
            <person name="Ruckert C."/>
            <person name="Blombach B."/>
        </authorList>
    </citation>
    <scope>NUCLEOTIDE SEQUENCE [LARGE SCALE GENOMIC DNA]</scope>
    <source>
        <strain evidence="1 2">DSM 1083</strain>
    </source>
</reference>
<gene>
    <name evidence="1" type="ORF">AFIC_001027</name>
</gene>
<dbReference type="RefSeq" id="WP_275248077.1">
    <property type="nucleotide sequence ID" value="NZ_BAABDX010000001.1"/>
</dbReference>